<keyword evidence="1" id="KW-0430">Lectin</keyword>
<evidence type="ECO:0000313" key="5">
    <source>
        <dbReference type="Proteomes" id="UP001591681"/>
    </source>
</evidence>
<evidence type="ECO:0000313" key="4">
    <source>
        <dbReference type="EMBL" id="KAL2079397.1"/>
    </source>
</evidence>
<dbReference type="InterPro" id="IPR016187">
    <property type="entry name" value="CTDL_fold"/>
</dbReference>
<dbReference type="CDD" id="cd03590">
    <property type="entry name" value="CLECT_DC-SIGN_like"/>
    <property type="match status" value="1"/>
</dbReference>
<dbReference type="Proteomes" id="UP001591681">
    <property type="component" value="Unassembled WGS sequence"/>
</dbReference>
<comment type="caution">
    <text evidence="4">The sequence shown here is derived from an EMBL/GenBank/DDBJ whole genome shotgun (WGS) entry which is preliminary data.</text>
</comment>
<dbReference type="Pfam" id="PF00059">
    <property type="entry name" value="Lectin_C"/>
    <property type="match status" value="1"/>
</dbReference>
<keyword evidence="2" id="KW-0812">Transmembrane</keyword>
<sequence length="302" mass="34399">MKDDTNGAVSVTTEYHDDFPNTDATDMQAFWRKETEPRFKIPSPAGTSRWRMCVFFSLIAIVLMALIIAVAMTNGQSSGRFSALQESLTSINSTFHSFISIVRVKDAKKHQEISRLEFLLQNMQKDLEKVADSAKPLLELQSQLSELKCSFRRAMQNDSSTGCCPLGWVAYESYCYYFSKSGLSWHNARTKCVSQGAALLVLKSANEKRFVISKTMPLFYWLGLTDEQFNGRWEWIDGTPYTVIRSDWRPGQPDDWRLHGLGGGEDCAHFHSDGRYNDDHCSRTYRYICKAPVSAALKPFFD</sequence>
<organism evidence="4 5">
    <name type="scientific">Coilia grayii</name>
    <name type="common">Gray's grenadier anchovy</name>
    <dbReference type="NCBI Taxonomy" id="363190"/>
    <lineage>
        <taxon>Eukaryota</taxon>
        <taxon>Metazoa</taxon>
        <taxon>Chordata</taxon>
        <taxon>Craniata</taxon>
        <taxon>Vertebrata</taxon>
        <taxon>Euteleostomi</taxon>
        <taxon>Actinopterygii</taxon>
        <taxon>Neopterygii</taxon>
        <taxon>Teleostei</taxon>
        <taxon>Clupei</taxon>
        <taxon>Clupeiformes</taxon>
        <taxon>Clupeoidei</taxon>
        <taxon>Engraulidae</taxon>
        <taxon>Coilinae</taxon>
        <taxon>Coilia</taxon>
    </lineage>
</organism>
<dbReference type="SUPFAM" id="SSF56436">
    <property type="entry name" value="C-type lectin-like"/>
    <property type="match status" value="1"/>
</dbReference>
<dbReference type="PANTHER" id="PTHR22803">
    <property type="entry name" value="MANNOSE, PHOSPHOLIPASE, LECTIN RECEPTOR RELATED"/>
    <property type="match status" value="1"/>
</dbReference>
<keyword evidence="5" id="KW-1185">Reference proteome</keyword>
<accession>A0ABD1IWQ2</accession>
<gene>
    <name evidence="4" type="ORF">ACEWY4_025141</name>
</gene>
<dbReference type="PROSITE" id="PS50041">
    <property type="entry name" value="C_TYPE_LECTIN_2"/>
    <property type="match status" value="1"/>
</dbReference>
<protein>
    <recommendedName>
        <fullName evidence="3">C-type lectin domain-containing protein</fullName>
    </recommendedName>
</protein>
<keyword evidence="2" id="KW-1133">Transmembrane helix</keyword>
<proteinExistence type="predicted"/>
<dbReference type="PRINTS" id="PR01504">
    <property type="entry name" value="PNCREATITSAP"/>
</dbReference>
<keyword evidence="2" id="KW-0472">Membrane</keyword>
<dbReference type="InterPro" id="IPR016186">
    <property type="entry name" value="C-type_lectin-like/link_sf"/>
</dbReference>
<dbReference type="EMBL" id="JBHFQA010000022">
    <property type="protein sequence ID" value="KAL2079397.1"/>
    <property type="molecule type" value="Genomic_DNA"/>
</dbReference>
<reference evidence="4 5" key="1">
    <citation type="submission" date="2024-09" db="EMBL/GenBank/DDBJ databases">
        <title>A chromosome-level genome assembly of Gray's grenadier anchovy, Coilia grayii.</title>
        <authorList>
            <person name="Fu Z."/>
        </authorList>
    </citation>
    <scope>NUCLEOTIDE SEQUENCE [LARGE SCALE GENOMIC DNA]</scope>
    <source>
        <strain evidence="4">G4</strain>
        <tissue evidence="4">Muscle</tissue>
    </source>
</reference>
<dbReference type="AlphaFoldDB" id="A0ABD1IWQ2"/>
<name>A0ABD1IWQ2_9TELE</name>
<evidence type="ECO:0000259" key="3">
    <source>
        <dbReference type="PROSITE" id="PS50041"/>
    </source>
</evidence>
<evidence type="ECO:0000256" key="2">
    <source>
        <dbReference type="SAM" id="Phobius"/>
    </source>
</evidence>
<dbReference type="GO" id="GO:0030246">
    <property type="term" value="F:carbohydrate binding"/>
    <property type="evidence" value="ECO:0007669"/>
    <property type="project" value="UniProtKB-KW"/>
</dbReference>
<dbReference type="SMART" id="SM00034">
    <property type="entry name" value="CLECT"/>
    <property type="match status" value="1"/>
</dbReference>
<feature type="domain" description="C-type lectin" evidence="3">
    <location>
        <begin position="171"/>
        <end position="290"/>
    </location>
</feature>
<dbReference type="InterPro" id="IPR001304">
    <property type="entry name" value="C-type_lectin-like"/>
</dbReference>
<dbReference type="InterPro" id="IPR033989">
    <property type="entry name" value="CD209-like_CTLD"/>
</dbReference>
<evidence type="ECO:0000256" key="1">
    <source>
        <dbReference type="ARBA" id="ARBA00022734"/>
    </source>
</evidence>
<dbReference type="Gene3D" id="3.10.100.10">
    <property type="entry name" value="Mannose-Binding Protein A, subunit A"/>
    <property type="match status" value="1"/>
</dbReference>
<dbReference type="InterPro" id="IPR050111">
    <property type="entry name" value="C-type_lectin/snaclec_domain"/>
</dbReference>
<feature type="transmembrane region" description="Helical" evidence="2">
    <location>
        <begin position="53"/>
        <end position="72"/>
    </location>
</feature>